<reference evidence="1" key="1">
    <citation type="submission" date="2020-05" db="UniProtKB">
        <authorList>
            <consortium name="EnsemblMetazoa"/>
        </authorList>
    </citation>
    <scope>IDENTIFICATION</scope>
    <source>
        <strain evidence="1">TTRI</strain>
    </source>
</reference>
<sequence>MSFADKEIAPASCASCTFSTGNFTSSTSLLHVTEPTAREPYGNTSRWFMTLLNQPQFRAVFKGFKVYEHALAFGRQ</sequence>
<proteinExistence type="predicted"/>
<evidence type="ECO:0000313" key="1">
    <source>
        <dbReference type="EnsemblMetazoa" id="GAUT016722-PA"/>
    </source>
</evidence>
<dbReference type="VEuPathDB" id="VectorBase:GAUT016722"/>
<dbReference type="Proteomes" id="UP000078200">
    <property type="component" value="Unassembled WGS sequence"/>
</dbReference>
<dbReference type="EnsemblMetazoa" id="GAUT016722-RA">
    <property type="protein sequence ID" value="GAUT016722-PA"/>
    <property type="gene ID" value="GAUT016722"/>
</dbReference>
<protein>
    <submittedName>
        <fullName evidence="1">Uncharacterized protein</fullName>
    </submittedName>
</protein>
<accession>A0A1A9UV71</accession>
<dbReference type="AlphaFoldDB" id="A0A1A9UV71"/>
<name>A0A1A9UV71_GLOAU</name>
<dbReference type="STRING" id="7395.A0A1A9UV71"/>
<organism evidence="1 2">
    <name type="scientific">Glossina austeni</name>
    <name type="common">Savannah tsetse fly</name>
    <dbReference type="NCBI Taxonomy" id="7395"/>
    <lineage>
        <taxon>Eukaryota</taxon>
        <taxon>Metazoa</taxon>
        <taxon>Ecdysozoa</taxon>
        <taxon>Arthropoda</taxon>
        <taxon>Hexapoda</taxon>
        <taxon>Insecta</taxon>
        <taxon>Pterygota</taxon>
        <taxon>Neoptera</taxon>
        <taxon>Endopterygota</taxon>
        <taxon>Diptera</taxon>
        <taxon>Brachycera</taxon>
        <taxon>Muscomorpha</taxon>
        <taxon>Hippoboscoidea</taxon>
        <taxon>Glossinidae</taxon>
        <taxon>Glossina</taxon>
    </lineage>
</organism>
<keyword evidence="2" id="KW-1185">Reference proteome</keyword>
<dbReference type="Gene3D" id="1.20.1050.10">
    <property type="match status" value="1"/>
</dbReference>
<evidence type="ECO:0000313" key="2">
    <source>
        <dbReference type="Proteomes" id="UP000078200"/>
    </source>
</evidence>